<protein>
    <submittedName>
        <fullName evidence="2">Uncharacterized protein</fullName>
    </submittedName>
</protein>
<dbReference type="EMBL" id="EQ984206">
    <property type="protein sequence ID" value="EEF23917.1"/>
    <property type="molecule type" value="Genomic_DNA"/>
</dbReference>
<accession>B9TJP8</accession>
<reference evidence="3" key="1">
    <citation type="journal article" date="2010" name="Nat. Biotechnol.">
        <title>Draft genome sequence of the oilseed species Ricinus communis.</title>
        <authorList>
            <person name="Chan A.P."/>
            <person name="Crabtree J."/>
            <person name="Zhao Q."/>
            <person name="Lorenzi H."/>
            <person name="Orvis J."/>
            <person name="Puiu D."/>
            <person name="Melake-Berhan A."/>
            <person name="Jones K.M."/>
            <person name="Redman J."/>
            <person name="Chen G."/>
            <person name="Cahoon E.B."/>
            <person name="Gedil M."/>
            <person name="Stanke M."/>
            <person name="Haas B.J."/>
            <person name="Wortman J.R."/>
            <person name="Fraser-Liggett C.M."/>
            <person name="Ravel J."/>
            <person name="Rabinowicz P.D."/>
        </authorList>
    </citation>
    <scope>NUCLEOTIDE SEQUENCE [LARGE SCALE GENOMIC DNA]</scope>
    <source>
        <strain evidence="3">cv. Hale</strain>
    </source>
</reference>
<name>B9TJP8_RICCO</name>
<dbReference type="AlphaFoldDB" id="B9TJP8"/>
<evidence type="ECO:0000256" key="1">
    <source>
        <dbReference type="SAM" id="MobiDB-lite"/>
    </source>
</evidence>
<feature type="region of interest" description="Disordered" evidence="1">
    <location>
        <begin position="1"/>
        <end position="25"/>
    </location>
</feature>
<keyword evidence="3" id="KW-1185">Reference proteome</keyword>
<proteinExistence type="predicted"/>
<organism evidence="2 3">
    <name type="scientific">Ricinus communis</name>
    <name type="common">Castor bean</name>
    <dbReference type="NCBI Taxonomy" id="3988"/>
    <lineage>
        <taxon>Eukaryota</taxon>
        <taxon>Viridiplantae</taxon>
        <taxon>Streptophyta</taxon>
        <taxon>Embryophyta</taxon>
        <taxon>Tracheophyta</taxon>
        <taxon>Spermatophyta</taxon>
        <taxon>Magnoliopsida</taxon>
        <taxon>eudicotyledons</taxon>
        <taxon>Gunneridae</taxon>
        <taxon>Pentapetalae</taxon>
        <taxon>rosids</taxon>
        <taxon>fabids</taxon>
        <taxon>Malpighiales</taxon>
        <taxon>Euphorbiaceae</taxon>
        <taxon>Acalyphoideae</taxon>
        <taxon>Acalypheae</taxon>
        <taxon>Ricinus</taxon>
    </lineage>
</organism>
<gene>
    <name evidence="2" type="ORF">RCOM_1950160</name>
</gene>
<evidence type="ECO:0000313" key="2">
    <source>
        <dbReference type="EMBL" id="EEF23917.1"/>
    </source>
</evidence>
<sequence>MAGEGHSGCLPPPVFSPNRSVRARRTASVHRHLGAEGQPALGLDPVRLVEAGDPAGIGRQIVVARLAALGVHRGDDVAEVVVAPEPHELAGVDVRHASVASDHQHVLVVVGGRGVAEVGRAGDDQWILAQRVDQHELGVGVLDVPAEGVGLLAEPVVERVGRQRGAHGDLDVVVPAQRLL</sequence>
<dbReference type="Proteomes" id="UP000008311">
    <property type="component" value="Unassembled WGS sequence"/>
</dbReference>
<feature type="non-terminal residue" evidence="2">
    <location>
        <position position="180"/>
    </location>
</feature>
<evidence type="ECO:0000313" key="3">
    <source>
        <dbReference type="Proteomes" id="UP000008311"/>
    </source>
</evidence>
<dbReference type="InParanoid" id="B9TJP8"/>